<name>A0A2P2IQ27_RHIMU</name>
<proteinExistence type="predicted"/>
<sequence>MCTSLCSSVHLACRI</sequence>
<dbReference type="EMBL" id="GGEC01002846">
    <property type="protein sequence ID" value="MBW83329.1"/>
    <property type="molecule type" value="Transcribed_RNA"/>
</dbReference>
<protein>
    <submittedName>
        <fullName evidence="1">Uncharacterized protein</fullName>
    </submittedName>
</protein>
<reference evidence="1" key="1">
    <citation type="submission" date="2018-02" db="EMBL/GenBank/DDBJ databases">
        <title>Rhizophora mucronata_Transcriptome.</title>
        <authorList>
            <person name="Meera S.P."/>
            <person name="Sreeshan A."/>
            <person name="Augustine A."/>
        </authorList>
    </citation>
    <scope>NUCLEOTIDE SEQUENCE</scope>
    <source>
        <tissue evidence="1">Leaf</tissue>
    </source>
</reference>
<evidence type="ECO:0000313" key="1">
    <source>
        <dbReference type="EMBL" id="MBW83329.1"/>
    </source>
</evidence>
<organism evidence="1">
    <name type="scientific">Rhizophora mucronata</name>
    <name type="common">Asiatic mangrove</name>
    <dbReference type="NCBI Taxonomy" id="61149"/>
    <lineage>
        <taxon>Eukaryota</taxon>
        <taxon>Viridiplantae</taxon>
        <taxon>Streptophyta</taxon>
        <taxon>Embryophyta</taxon>
        <taxon>Tracheophyta</taxon>
        <taxon>Spermatophyta</taxon>
        <taxon>Magnoliopsida</taxon>
        <taxon>eudicotyledons</taxon>
        <taxon>Gunneridae</taxon>
        <taxon>Pentapetalae</taxon>
        <taxon>rosids</taxon>
        <taxon>fabids</taxon>
        <taxon>Malpighiales</taxon>
        <taxon>Rhizophoraceae</taxon>
        <taxon>Rhizophora</taxon>
    </lineage>
</organism>
<accession>A0A2P2IQ27</accession>